<protein>
    <recommendedName>
        <fullName evidence="3">glucose-6-phosphate isomerase</fullName>
        <ecNumber evidence="3">5.3.1.9</ecNumber>
    </recommendedName>
</protein>
<dbReference type="EC" id="5.3.1.9" evidence="3"/>
<organism evidence="8 9">
    <name type="scientific">Enterococcus avium</name>
    <name type="common">Streptococcus avium</name>
    <dbReference type="NCBI Taxonomy" id="33945"/>
    <lineage>
        <taxon>Bacteria</taxon>
        <taxon>Bacillati</taxon>
        <taxon>Bacillota</taxon>
        <taxon>Bacilli</taxon>
        <taxon>Lactobacillales</taxon>
        <taxon>Enterococcaceae</taxon>
        <taxon>Enterococcus</taxon>
    </lineage>
</organism>
<dbReference type="GO" id="GO:0004347">
    <property type="term" value="F:glucose-6-phosphate isomerase activity"/>
    <property type="evidence" value="ECO:0007669"/>
    <property type="project" value="UniProtKB-EC"/>
</dbReference>
<accession>A0A437UL30</accession>
<feature type="domain" description="Glucose-6-phosphate isomerase prokaryote" evidence="7">
    <location>
        <begin position="47"/>
        <end position="203"/>
    </location>
</feature>
<dbReference type="SUPFAM" id="SSF51182">
    <property type="entry name" value="RmlC-like cupins"/>
    <property type="match status" value="1"/>
</dbReference>
<dbReference type="InterPro" id="IPR011051">
    <property type="entry name" value="RmlC_Cupin_sf"/>
</dbReference>
<name>A0A437UL30_ENTAV</name>
<dbReference type="GO" id="GO:0006094">
    <property type="term" value="P:gluconeogenesis"/>
    <property type="evidence" value="ECO:0007669"/>
    <property type="project" value="UniProtKB-KW"/>
</dbReference>
<evidence type="ECO:0000256" key="6">
    <source>
        <dbReference type="ARBA" id="ARBA00029321"/>
    </source>
</evidence>
<gene>
    <name evidence="8" type="ORF">EK398_05560</name>
</gene>
<dbReference type="Gene3D" id="2.60.120.10">
    <property type="entry name" value="Jelly Rolls"/>
    <property type="match status" value="1"/>
</dbReference>
<comment type="similarity">
    <text evidence="2">Belongs to the archaeal-type GPI family.</text>
</comment>
<evidence type="ECO:0000256" key="2">
    <source>
        <dbReference type="ARBA" id="ARBA00006542"/>
    </source>
</evidence>
<dbReference type="GO" id="GO:0005737">
    <property type="term" value="C:cytoplasm"/>
    <property type="evidence" value="ECO:0007669"/>
    <property type="project" value="InterPro"/>
</dbReference>
<comment type="pathway">
    <text evidence="1">Carbohydrate degradation; glycolysis; D-glyceraldehyde 3-phosphate and glycerone phosphate from D-glucose: step 2/4.</text>
</comment>
<dbReference type="InterPro" id="IPR014710">
    <property type="entry name" value="RmlC-like_jellyroll"/>
</dbReference>
<dbReference type="CDD" id="cd02218">
    <property type="entry name" value="cupin_PGI"/>
    <property type="match status" value="1"/>
</dbReference>
<evidence type="ECO:0000313" key="8">
    <source>
        <dbReference type="EMBL" id="RVU94354.1"/>
    </source>
</evidence>
<keyword evidence="5" id="KW-0324">Glycolysis</keyword>
<dbReference type="GO" id="GO:0006096">
    <property type="term" value="P:glycolytic process"/>
    <property type="evidence" value="ECO:0007669"/>
    <property type="project" value="UniProtKB-UniPathway"/>
</dbReference>
<evidence type="ECO:0000256" key="5">
    <source>
        <dbReference type="ARBA" id="ARBA00023152"/>
    </source>
</evidence>
<dbReference type="UniPathway" id="UPA00109">
    <property type="reaction ID" value="UER00181"/>
</dbReference>
<evidence type="ECO:0000256" key="4">
    <source>
        <dbReference type="ARBA" id="ARBA00022432"/>
    </source>
</evidence>
<comment type="caution">
    <text evidence="8">The sequence shown here is derived from an EMBL/GenBank/DDBJ whole genome shotgun (WGS) entry which is preliminary data.</text>
</comment>
<evidence type="ECO:0000259" key="7">
    <source>
        <dbReference type="Pfam" id="PF06560"/>
    </source>
</evidence>
<dbReference type="Pfam" id="PF06560">
    <property type="entry name" value="GPI"/>
    <property type="match status" value="1"/>
</dbReference>
<dbReference type="RefSeq" id="WP_127978515.1">
    <property type="nucleotide sequence ID" value="NZ_JAJCJG010000015.1"/>
</dbReference>
<keyword evidence="4" id="KW-0312">Gluconeogenesis</keyword>
<proteinExistence type="inferred from homology"/>
<dbReference type="Proteomes" id="UP000288388">
    <property type="component" value="Unassembled WGS sequence"/>
</dbReference>
<evidence type="ECO:0000256" key="1">
    <source>
        <dbReference type="ARBA" id="ARBA00004926"/>
    </source>
</evidence>
<dbReference type="InterPro" id="IPR010551">
    <property type="entry name" value="G6P_isomerase_prok"/>
</dbReference>
<dbReference type="AlphaFoldDB" id="A0A437UL30"/>
<evidence type="ECO:0000313" key="9">
    <source>
        <dbReference type="Proteomes" id="UP000288388"/>
    </source>
</evidence>
<sequence>MIDTGLGITFDESSHEFIYPSSVFGPSQTEQRYLKDILQSLADHKATGPEIVYSIAMDVGLERDRADLLERELLFGVVAYAKGSIGEEPVKSQGHIHSISKACQMSTPEVYEIWSGEAIIYMQERATDDPGRCYAVRAKAGEVVIVPPGWAHCTINASRSEKMIFGAWCVRDFGFEYEDVRAHNGLAYYPKFDAQGTIVWDQNPSYRSDKLVEKSPREYTEFMIESDLPIYQQYQQDKNKFDFVVRPDLCKEKWENYLP</sequence>
<reference evidence="8 9" key="1">
    <citation type="submission" date="2018-12" db="EMBL/GenBank/DDBJ databases">
        <title>A novel vanA-carrying plasmid in a clinical isolate of Enterococcus avium.</title>
        <authorList>
            <person name="Bernasconi O.J."/>
            <person name="Luzzaro F."/>
            <person name="Endimiani A."/>
        </authorList>
    </citation>
    <scope>NUCLEOTIDE SEQUENCE [LARGE SCALE GENOMIC DNA]</scope>
    <source>
        <strain evidence="8 9">LC0559/18</strain>
    </source>
</reference>
<dbReference type="EMBL" id="RYZS01000001">
    <property type="protein sequence ID" value="RVU94354.1"/>
    <property type="molecule type" value="Genomic_DNA"/>
</dbReference>
<evidence type="ECO:0000256" key="3">
    <source>
        <dbReference type="ARBA" id="ARBA00011952"/>
    </source>
</evidence>
<keyword evidence="8" id="KW-0413">Isomerase</keyword>
<comment type="catalytic activity">
    <reaction evidence="6">
        <text>alpha-D-glucose 6-phosphate = beta-D-fructose 6-phosphate</text>
        <dbReference type="Rhea" id="RHEA:11816"/>
        <dbReference type="ChEBI" id="CHEBI:57634"/>
        <dbReference type="ChEBI" id="CHEBI:58225"/>
        <dbReference type="EC" id="5.3.1.9"/>
    </reaction>
</comment>